<keyword evidence="4 7" id="KW-1133">Transmembrane helix</keyword>
<evidence type="ECO:0000256" key="2">
    <source>
        <dbReference type="ARBA" id="ARBA00006175"/>
    </source>
</evidence>
<keyword evidence="5 7" id="KW-0472">Membrane</keyword>
<evidence type="ECO:0000256" key="6">
    <source>
        <dbReference type="RuleBase" id="RU000477"/>
    </source>
</evidence>
<dbReference type="EMBL" id="JACHIW010000001">
    <property type="protein sequence ID" value="MBB5156934.1"/>
    <property type="molecule type" value="Genomic_DNA"/>
</dbReference>
<dbReference type="Gene3D" id="1.20.1080.10">
    <property type="entry name" value="Glycerol uptake facilitator protein"/>
    <property type="match status" value="1"/>
</dbReference>
<evidence type="ECO:0000256" key="5">
    <source>
        <dbReference type="ARBA" id="ARBA00023136"/>
    </source>
</evidence>
<dbReference type="GO" id="GO:0015250">
    <property type="term" value="F:water channel activity"/>
    <property type="evidence" value="ECO:0007669"/>
    <property type="project" value="TreeGrafter"/>
</dbReference>
<gene>
    <name evidence="8" type="ORF">BJ970_004468</name>
</gene>
<dbReference type="AlphaFoldDB" id="A0A840Q879"/>
<comment type="caution">
    <text evidence="8">The sequence shown here is derived from an EMBL/GenBank/DDBJ whole genome shotgun (WGS) entry which is preliminary data.</text>
</comment>
<feature type="transmembrane region" description="Helical" evidence="7">
    <location>
        <begin position="73"/>
        <end position="97"/>
    </location>
</feature>
<dbReference type="InterPro" id="IPR034294">
    <property type="entry name" value="Aquaporin_transptr"/>
</dbReference>
<evidence type="ECO:0000256" key="1">
    <source>
        <dbReference type="ARBA" id="ARBA00004141"/>
    </source>
</evidence>
<accession>A0A840Q879</accession>
<comment type="subcellular location">
    <subcellularLocation>
        <location evidence="1">Membrane</location>
        <topology evidence="1">Multi-pass membrane protein</topology>
    </subcellularLocation>
</comment>
<feature type="transmembrane region" description="Helical" evidence="7">
    <location>
        <begin position="189"/>
        <end position="207"/>
    </location>
</feature>
<dbReference type="SUPFAM" id="SSF81338">
    <property type="entry name" value="Aquaporin-like"/>
    <property type="match status" value="1"/>
</dbReference>
<feature type="transmembrane region" description="Helical" evidence="7">
    <location>
        <begin position="33"/>
        <end position="52"/>
    </location>
</feature>
<dbReference type="Pfam" id="PF00230">
    <property type="entry name" value="MIP"/>
    <property type="match status" value="1"/>
</dbReference>
<evidence type="ECO:0000313" key="9">
    <source>
        <dbReference type="Proteomes" id="UP000584374"/>
    </source>
</evidence>
<keyword evidence="3 6" id="KW-0812">Transmembrane</keyword>
<feature type="transmembrane region" description="Helical" evidence="7">
    <location>
        <begin position="117"/>
        <end position="139"/>
    </location>
</feature>
<evidence type="ECO:0000313" key="8">
    <source>
        <dbReference type="EMBL" id="MBB5156934.1"/>
    </source>
</evidence>
<keyword evidence="6" id="KW-0813">Transport</keyword>
<organism evidence="8 9">
    <name type="scientific">Saccharopolyspora phatthalungensis</name>
    <dbReference type="NCBI Taxonomy" id="664693"/>
    <lineage>
        <taxon>Bacteria</taxon>
        <taxon>Bacillati</taxon>
        <taxon>Actinomycetota</taxon>
        <taxon>Actinomycetes</taxon>
        <taxon>Pseudonocardiales</taxon>
        <taxon>Pseudonocardiaceae</taxon>
        <taxon>Saccharopolyspora</taxon>
    </lineage>
</organism>
<dbReference type="PANTHER" id="PTHR19139:SF199">
    <property type="entry name" value="MIP17260P"/>
    <property type="match status" value="1"/>
</dbReference>
<comment type="similarity">
    <text evidence="2 6">Belongs to the MIP/aquaporin (TC 1.A.8) family.</text>
</comment>
<feature type="transmembrane region" description="Helical" evidence="7">
    <location>
        <begin position="151"/>
        <end position="169"/>
    </location>
</feature>
<reference evidence="8 9" key="1">
    <citation type="submission" date="2020-08" db="EMBL/GenBank/DDBJ databases">
        <title>Sequencing the genomes of 1000 actinobacteria strains.</title>
        <authorList>
            <person name="Klenk H.-P."/>
        </authorList>
    </citation>
    <scope>NUCLEOTIDE SEQUENCE [LARGE SCALE GENOMIC DNA]</scope>
    <source>
        <strain evidence="8 9">DSM 45584</strain>
    </source>
</reference>
<dbReference type="PANTHER" id="PTHR19139">
    <property type="entry name" value="AQUAPORIN TRANSPORTER"/>
    <property type="match status" value="1"/>
</dbReference>
<protein>
    <submittedName>
        <fullName evidence="8">Aquaporin Z</fullName>
    </submittedName>
</protein>
<evidence type="ECO:0000256" key="4">
    <source>
        <dbReference type="ARBA" id="ARBA00022989"/>
    </source>
</evidence>
<dbReference type="PRINTS" id="PR00783">
    <property type="entry name" value="MINTRINSICP"/>
</dbReference>
<dbReference type="InterPro" id="IPR000425">
    <property type="entry name" value="MIP"/>
</dbReference>
<dbReference type="Proteomes" id="UP000584374">
    <property type="component" value="Unassembled WGS sequence"/>
</dbReference>
<proteinExistence type="inferred from homology"/>
<evidence type="ECO:0000256" key="7">
    <source>
        <dbReference type="SAM" id="Phobius"/>
    </source>
</evidence>
<dbReference type="InterPro" id="IPR023271">
    <property type="entry name" value="Aquaporin-like"/>
</dbReference>
<sequence>MLVFLGVSAIIAANWIAGPLLQGKSWGGHALHSLSGFAFGYVVMAIIASPLGRISSHYNPAITFMRWVAGEPTYVAVIYFAAQLAGSIPGAFLLLLWGRLGADVGYGATTPAPGVSLWAPIGSELISTALLGCAVLALTSGRISLRTGFHLIPALYGAMAVVAVPLSGLSTNPARTFGPAVVSGIYDQLWLYLVVPPAGATLALCISRARDCYRCIRFWGKVQSDVEGLGEDGSACSNRHAARASTRRSRRPSSIRSLIVTRIPCQRRSANWTP</sequence>
<evidence type="ECO:0000256" key="3">
    <source>
        <dbReference type="ARBA" id="ARBA00022692"/>
    </source>
</evidence>
<name>A0A840Q879_9PSEU</name>
<keyword evidence="9" id="KW-1185">Reference proteome</keyword>
<dbReference type="GO" id="GO:0005886">
    <property type="term" value="C:plasma membrane"/>
    <property type="evidence" value="ECO:0007669"/>
    <property type="project" value="TreeGrafter"/>
</dbReference>